<protein>
    <submittedName>
        <fullName evidence="3">CoA transferase</fullName>
    </submittedName>
</protein>
<dbReference type="Pfam" id="PF02515">
    <property type="entry name" value="CoA_transf_3"/>
    <property type="match status" value="2"/>
</dbReference>
<comment type="caution">
    <text evidence="3">The sequence shown here is derived from an EMBL/GenBank/DDBJ whole genome shotgun (WGS) entry which is preliminary data.</text>
</comment>
<evidence type="ECO:0000256" key="1">
    <source>
        <dbReference type="ARBA" id="ARBA00008383"/>
    </source>
</evidence>
<dbReference type="GO" id="GO:0016740">
    <property type="term" value="F:transferase activity"/>
    <property type="evidence" value="ECO:0007669"/>
    <property type="project" value="UniProtKB-KW"/>
</dbReference>
<comment type="similarity">
    <text evidence="1">Belongs to the CoA-transferase III family.</text>
</comment>
<evidence type="ECO:0000313" key="3">
    <source>
        <dbReference type="EMBL" id="MBC2865025.1"/>
    </source>
</evidence>
<dbReference type="AlphaFoldDB" id="A0A7X1HYK2"/>
<evidence type="ECO:0000313" key="4">
    <source>
        <dbReference type="Proteomes" id="UP000517694"/>
    </source>
</evidence>
<dbReference type="Gene3D" id="3.30.1540.10">
    <property type="entry name" value="formyl-coa transferase, domain 3"/>
    <property type="match status" value="2"/>
</dbReference>
<name>A0A7X1HYK2_9ACTN</name>
<accession>A0A7X1HYK2</accession>
<reference evidence="3 4" key="1">
    <citation type="submission" date="2020-08" db="EMBL/GenBank/DDBJ databases">
        <title>Whole-Genome Sequence of French Clinical Streptomyces mexicanus Strain Q0842.</title>
        <authorList>
            <person name="Boxberger M."/>
            <person name="La Scola B."/>
        </authorList>
    </citation>
    <scope>NUCLEOTIDE SEQUENCE [LARGE SCALE GENOMIC DNA]</scope>
    <source>
        <strain evidence="3 4">Marseille-Q0842</strain>
    </source>
</reference>
<dbReference type="SUPFAM" id="SSF89796">
    <property type="entry name" value="CoA-transferase family III (CaiB/BaiF)"/>
    <property type="match status" value="2"/>
</dbReference>
<organism evidence="3 4">
    <name type="scientific">Streptomyces mexicanus</name>
    <dbReference type="NCBI Taxonomy" id="178566"/>
    <lineage>
        <taxon>Bacteria</taxon>
        <taxon>Bacillati</taxon>
        <taxon>Actinomycetota</taxon>
        <taxon>Actinomycetes</taxon>
        <taxon>Kitasatosporales</taxon>
        <taxon>Streptomycetaceae</taxon>
        <taxon>Streptomyces</taxon>
    </lineage>
</organism>
<evidence type="ECO:0000256" key="2">
    <source>
        <dbReference type="ARBA" id="ARBA00022679"/>
    </source>
</evidence>
<dbReference type="InterPro" id="IPR003673">
    <property type="entry name" value="CoA-Trfase_fam_III"/>
</dbReference>
<dbReference type="PANTHER" id="PTHR48228:SF6">
    <property type="entry name" value="L-CARNITINE COA-TRANSFERASE"/>
    <property type="match status" value="1"/>
</dbReference>
<dbReference type="EMBL" id="JACMHY010000002">
    <property type="protein sequence ID" value="MBC2865025.1"/>
    <property type="molecule type" value="Genomic_DNA"/>
</dbReference>
<dbReference type="Proteomes" id="UP000517694">
    <property type="component" value="Unassembled WGS sequence"/>
</dbReference>
<sequence>MAKNALPLTGVRVLDLTNGKGELGTRLFADLGADVIRVETLGTDRSRSRGPVIDGVSLYHQVFNANKRSVALDLGWAQDRAEFFDRLVPNADICFTSLAPAEQTALGVEPATLLAHNPTLVAVSLTDYGLTGPYRDWAGTEWTHLALGGVLSRSGDPGREPLLPPLDLALQTAAVQAAWSALLAYWNRLETGAGDAVEVSVFESVVQAIDPGWGMGGSATGGVPASEGPRGRIDDGHKYPFFPCADGAVRLTLLSPRQWRGMFAWMGSPEQFADERWNDLVVRFRESHVLYPAIGEMLKPKTRAQIVKEARRYGVAAAAVLTPQEVIHNEHFAARSVFTRPPLAGGRAVAVVDGVVEIDGVRAGYRTAAPAIGRDTEKVLADPGGSRPDPLPVTPGARAPFEGLRVLDLGVIVAGGEAGRLFADLGAEVLKVENLMSPDGSRQSLDGSAMTPIFAWGNRNKLGFGLNLKDIRGHDLFLRLAACSDVVLSNFKPGTLHKLGISYEQLKEVNPGIVVVESSAYGHTGPWSGNPGYGPMVRSAVGVTGLWRYPEDEHRFQDDTTIYPDHVAARMAVFAAVAKLVERRRTGTGGTVHLAQTEVVLGQHAHVFAAESLVPGTTVAVGNAGPGDAPRGVYPAAGHDEWLVVDVQGDDQWRRLAEVTGLDASRCPDAAARVAHRAEIDAHVAAWSAVLAPEESMERLQEAGVPAAKMMRITDFPENPHLVARRTFRPAQHPLIDRPMPSENLPGLFSRVPDPELRPAPLLGQHTREVATRVLGLDDTTVDELFAAGVLQQDPRVAELFVSTGE</sequence>
<dbReference type="InterPro" id="IPR044855">
    <property type="entry name" value="CoA-Trfase_III_dom3_sf"/>
</dbReference>
<keyword evidence="4" id="KW-1185">Reference proteome</keyword>
<dbReference type="InterPro" id="IPR050509">
    <property type="entry name" value="CoA-transferase_III"/>
</dbReference>
<dbReference type="OrthoDB" id="9797653at2"/>
<keyword evidence="2 3" id="KW-0808">Transferase</keyword>
<gene>
    <name evidence="3" type="ORF">H1R13_08420</name>
</gene>
<proteinExistence type="inferred from homology"/>
<dbReference type="Gene3D" id="3.40.50.10540">
    <property type="entry name" value="Crotonobetainyl-coa:carnitine coa-transferase, domain 1"/>
    <property type="match status" value="2"/>
</dbReference>
<dbReference type="PANTHER" id="PTHR48228">
    <property type="entry name" value="SUCCINYL-COA--D-CITRAMALATE COA-TRANSFERASE"/>
    <property type="match status" value="1"/>
</dbReference>
<dbReference type="RefSeq" id="WP_159663595.1">
    <property type="nucleotide sequence ID" value="NZ_JACMHY010000002.1"/>
</dbReference>
<dbReference type="InterPro" id="IPR023606">
    <property type="entry name" value="CoA-Trfase_III_dom_1_sf"/>
</dbReference>